<sequence length="83" mass="8894">MAAREVESSAILTAGGAKAYRDRLGSIIERVDLMGWGARARVAKGTDLAPSTISNVLNGRLISNMHLDLIEGYLDANKESYDG</sequence>
<evidence type="ECO:0000313" key="1">
    <source>
        <dbReference type="EMBL" id="KKN44390.1"/>
    </source>
</evidence>
<protein>
    <submittedName>
        <fullName evidence="1">Uncharacterized protein</fullName>
    </submittedName>
</protein>
<dbReference type="EMBL" id="LAZR01001455">
    <property type="protein sequence ID" value="KKN44390.1"/>
    <property type="molecule type" value="Genomic_DNA"/>
</dbReference>
<gene>
    <name evidence="1" type="ORF">LCGC14_0693860</name>
</gene>
<dbReference type="AlphaFoldDB" id="A0A0F9QJW2"/>
<reference evidence="1" key="1">
    <citation type="journal article" date="2015" name="Nature">
        <title>Complex archaea that bridge the gap between prokaryotes and eukaryotes.</title>
        <authorList>
            <person name="Spang A."/>
            <person name="Saw J.H."/>
            <person name="Jorgensen S.L."/>
            <person name="Zaremba-Niedzwiedzka K."/>
            <person name="Martijn J."/>
            <person name="Lind A.E."/>
            <person name="van Eijk R."/>
            <person name="Schleper C."/>
            <person name="Guy L."/>
            <person name="Ettema T.J."/>
        </authorList>
    </citation>
    <scope>NUCLEOTIDE SEQUENCE</scope>
</reference>
<name>A0A0F9QJW2_9ZZZZ</name>
<proteinExistence type="predicted"/>
<organism evidence="1">
    <name type="scientific">marine sediment metagenome</name>
    <dbReference type="NCBI Taxonomy" id="412755"/>
    <lineage>
        <taxon>unclassified sequences</taxon>
        <taxon>metagenomes</taxon>
        <taxon>ecological metagenomes</taxon>
    </lineage>
</organism>
<comment type="caution">
    <text evidence="1">The sequence shown here is derived from an EMBL/GenBank/DDBJ whole genome shotgun (WGS) entry which is preliminary data.</text>
</comment>
<accession>A0A0F9QJW2</accession>